<dbReference type="Proteomes" id="UP000325313">
    <property type="component" value="Unassembled WGS sequence"/>
</dbReference>
<accession>A0A5B0PBL9</accession>
<feature type="chain" id="PRO_5022769544" evidence="2">
    <location>
        <begin position="21"/>
        <end position="68"/>
    </location>
</feature>
<dbReference type="EMBL" id="VDEP01000347">
    <property type="protein sequence ID" value="KAA1098701.1"/>
    <property type="molecule type" value="Genomic_DNA"/>
</dbReference>
<organism evidence="3 4">
    <name type="scientific">Puccinia graminis f. sp. tritici</name>
    <dbReference type="NCBI Taxonomy" id="56615"/>
    <lineage>
        <taxon>Eukaryota</taxon>
        <taxon>Fungi</taxon>
        <taxon>Dikarya</taxon>
        <taxon>Basidiomycota</taxon>
        <taxon>Pucciniomycotina</taxon>
        <taxon>Pucciniomycetes</taxon>
        <taxon>Pucciniales</taxon>
        <taxon>Pucciniaceae</taxon>
        <taxon>Puccinia</taxon>
    </lineage>
</organism>
<comment type="caution">
    <text evidence="3">The sequence shown here is derived from an EMBL/GenBank/DDBJ whole genome shotgun (WGS) entry which is preliminary data.</text>
</comment>
<dbReference type="AlphaFoldDB" id="A0A5B0PBL9"/>
<name>A0A5B0PBL9_PUCGR</name>
<gene>
    <name evidence="3" type="ORF">PGTUg99_009072</name>
</gene>
<keyword evidence="2" id="KW-0732">Signal</keyword>
<protein>
    <submittedName>
        <fullName evidence="3">Uncharacterized protein</fullName>
    </submittedName>
</protein>
<evidence type="ECO:0000313" key="4">
    <source>
        <dbReference type="Proteomes" id="UP000325313"/>
    </source>
</evidence>
<evidence type="ECO:0000256" key="1">
    <source>
        <dbReference type="SAM" id="MobiDB-lite"/>
    </source>
</evidence>
<feature type="signal peptide" evidence="2">
    <location>
        <begin position="1"/>
        <end position="20"/>
    </location>
</feature>
<evidence type="ECO:0000313" key="3">
    <source>
        <dbReference type="EMBL" id="KAA1098701.1"/>
    </source>
</evidence>
<proteinExistence type="predicted"/>
<feature type="compositionally biased region" description="Basic and acidic residues" evidence="1">
    <location>
        <begin position="56"/>
        <end position="68"/>
    </location>
</feature>
<feature type="region of interest" description="Disordered" evidence="1">
    <location>
        <begin position="39"/>
        <end position="68"/>
    </location>
</feature>
<reference evidence="3 4" key="1">
    <citation type="submission" date="2019-05" db="EMBL/GenBank/DDBJ databases">
        <title>Emergence of the Ug99 lineage of the wheat stem rust pathogen through somatic hybridization.</title>
        <authorList>
            <person name="Li F."/>
            <person name="Upadhyaya N.M."/>
            <person name="Sperschneider J."/>
            <person name="Matny O."/>
            <person name="Nguyen-Phuc H."/>
            <person name="Mago R."/>
            <person name="Raley C."/>
            <person name="Miller M.E."/>
            <person name="Silverstein K.A.T."/>
            <person name="Henningsen E."/>
            <person name="Hirsch C.D."/>
            <person name="Visser B."/>
            <person name="Pretorius Z.A."/>
            <person name="Steffenson B.J."/>
            <person name="Schwessinger B."/>
            <person name="Dodds P.N."/>
            <person name="Figueroa M."/>
        </authorList>
    </citation>
    <scope>NUCLEOTIDE SEQUENCE [LARGE SCALE GENOMIC DNA]</scope>
    <source>
        <strain evidence="3 4">Ug99</strain>
    </source>
</reference>
<sequence length="68" mass="7596">MPSLVTLLLVLLSLTLGLQAQAPGYRLNWKREPTVNFFPTFRPQPKYENPPNNGGARDHRGNDPGAHD</sequence>
<evidence type="ECO:0000256" key="2">
    <source>
        <dbReference type="SAM" id="SignalP"/>
    </source>
</evidence>